<dbReference type="GO" id="GO:0016747">
    <property type="term" value="F:acyltransferase activity, transferring groups other than amino-acyl groups"/>
    <property type="evidence" value="ECO:0007669"/>
    <property type="project" value="InterPro"/>
</dbReference>
<reference evidence="2 3" key="1">
    <citation type="submission" date="2019-04" db="EMBL/GenBank/DDBJ databases">
        <title>Microbes associate with the intestines of laboratory mice.</title>
        <authorList>
            <person name="Navarre W."/>
            <person name="Wong E."/>
            <person name="Huang K."/>
            <person name="Tropini C."/>
            <person name="Ng K."/>
            <person name="Yu B."/>
        </authorList>
    </citation>
    <scope>NUCLEOTIDE SEQUENCE [LARGE SCALE GENOMIC DNA]</scope>
    <source>
        <strain evidence="2 3">NM50_B9-20</strain>
    </source>
</reference>
<dbReference type="EMBL" id="SRYR01000011">
    <property type="protein sequence ID" value="TGY40762.1"/>
    <property type="molecule type" value="Genomic_DNA"/>
</dbReference>
<evidence type="ECO:0000313" key="2">
    <source>
        <dbReference type="EMBL" id="TGY40762.1"/>
    </source>
</evidence>
<keyword evidence="3" id="KW-1185">Reference proteome</keyword>
<accession>A0A4S2DGX3</accession>
<protein>
    <submittedName>
        <fullName evidence="2">N-acetyltransferase</fullName>
    </submittedName>
</protein>
<dbReference type="Gene3D" id="3.40.630.30">
    <property type="match status" value="1"/>
</dbReference>
<organism evidence="2 3">
    <name type="scientific">Clostridium sartagoforme</name>
    <dbReference type="NCBI Taxonomy" id="84031"/>
    <lineage>
        <taxon>Bacteria</taxon>
        <taxon>Bacillati</taxon>
        <taxon>Bacillota</taxon>
        <taxon>Clostridia</taxon>
        <taxon>Eubacteriales</taxon>
        <taxon>Clostridiaceae</taxon>
        <taxon>Clostridium</taxon>
    </lineage>
</organism>
<feature type="domain" description="N-acetyltransferase" evidence="1">
    <location>
        <begin position="14"/>
        <end position="180"/>
    </location>
</feature>
<keyword evidence="2" id="KW-0808">Transferase</keyword>
<dbReference type="PANTHER" id="PTHR43792:SF1">
    <property type="entry name" value="N-ACETYLTRANSFERASE DOMAIN-CONTAINING PROTEIN"/>
    <property type="match status" value="1"/>
</dbReference>
<gene>
    <name evidence="2" type="ORF">E5347_14385</name>
</gene>
<dbReference type="Proteomes" id="UP000306888">
    <property type="component" value="Unassembled WGS sequence"/>
</dbReference>
<evidence type="ECO:0000259" key="1">
    <source>
        <dbReference type="PROSITE" id="PS51186"/>
    </source>
</evidence>
<sequence length="185" mass="21251">MKNLGTKTIETERLILRKFKVEDAEAAYKNWTSDPEVAKFLTWPPHKDVEVTEGVLKAWVNSYDKDDFYQWAITLKENGNEPIGCISVVDKDEEINMFHIGYCISRKWWNKGVTSEALKAVIHYLIKEVGANRVESRHDPNNPNSGKVMMKCGMKYEGTMRQADINNQGICDYSMYGILAEDYVS</sequence>
<dbReference type="RefSeq" id="WP_136007931.1">
    <property type="nucleotide sequence ID" value="NZ_SRYR01000011.1"/>
</dbReference>
<dbReference type="AlphaFoldDB" id="A0A4S2DGX3"/>
<dbReference type="PANTHER" id="PTHR43792">
    <property type="entry name" value="GNAT FAMILY, PUTATIVE (AFU_ORTHOLOGUE AFUA_3G00765)-RELATED-RELATED"/>
    <property type="match status" value="1"/>
</dbReference>
<dbReference type="InterPro" id="IPR016181">
    <property type="entry name" value="Acyl_CoA_acyltransferase"/>
</dbReference>
<dbReference type="InterPro" id="IPR051531">
    <property type="entry name" value="N-acetyltransferase"/>
</dbReference>
<dbReference type="SUPFAM" id="SSF55729">
    <property type="entry name" value="Acyl-CoA N-acyltransferases (Nat)"/>
    <property type="match status" value="1"/>
</dbReference>
<dbReference type="OrthoDB" id="9785602at2"/>
<name>A0A4S2DGX3_9CLOT</name>
<dbReference type="PROSITE" id="PS51186">
    <property type="entry name" value="GNAT"/>
    <property type="match status" value="1"/>
</dbReference>
<proteinExistence type="predicted"/>
<dbReference type="InterPro" id="IPR000182">
    <property type="entry name" value="GNAT_dom"/>
</dbReference>
<comment type="caution">
    <text evidence="2">The sequence shown here is derived from an EMBL/GenBank/DDBJ whole genome shotgun (WGS) entry which is preliminary data.</text>
</comment>
<evidence type="ECO:0000313" key="3">
    <source>
        <dbReference type="Proteomes" id="UP000306888"/>
    </source>
</evidence>
<dbReference type="Pfam" id="PF13302">
    <property type="entry name" value="Acetyltransf_3"/>
    <property type="match status" value="1"/>
</dbReference>